<accession>A0ABY9D274</accession>
<organism evidence="2 3">
    <name type="scientific">Vitis vinifera</name>
    <name type="common">Grape</name>
    <dbReference type="NCBI Taxonomy" id="29760"/>
    <lineage>
        <taxon>Eukaryota</taxon>
        <taxon>Viridiplantae</taxon>
        <taxon>Streptophyta</taxon>
        <taxon>Embryophyta</taxon>
        <taxon>Tracheophyta</taxon>
        <taxon>Spermatophyta</taxon>
        <taxon>Magnoliopsida</taxon>
        <taxon>eudicotyledons</taxon>
        <taxon>Gunneridae</taxon>
        <taxon>Pentapetalae</taxon>
        <taxon>rosids</taxon>
        <taxon>Vitales</taxon>
        <taxon>Vitaceae</taxon>
        <taxon>Viteae</taxon>
        <taxon>Vitis</taxon>
    </lineage>
</organism>
<feature type="region of interest" description="Disordered" evidence="1">
    <location>
        <begin position="20"/>
        <end position="53"/>
    </location>
</feature>
<keyword evidence="3" id="KW-1185">Reference proteome</keyword>
<evidence type="ECO:0000313" key="2">
    <source>
        <dbReference type="EMBL" id="WKA01705.1"/>
    </source>
</evidence>
<dbReference type="EMBL" id="CP126660">
    <property type="protein sequence ID" value="WKA01705.1"/>
    <property type="molecule type" value="Genomic_DNA"/>
</dbReference>
<proteinExistence type="predicted"/>
<evidence type="ECO:0000256" key="1">
    <source>
        <dbReference type="SAM" id="MobiDB-lite"/>
    </source>
</evidence>
<reference evidence="2 3" key="1">
    <citation type="journal article" date="2023" name="Hortic Res">
        <title>The complete reference genome for grapevine (Vitis vinifera L.) genetics and breeding.</title>
        <authorList>
            <person name="Shi X."/>
            <person name="Cao S."/>
            <person name="Wang X."/>
            <person name="Huang S."/>
            <person name="Wang Y."/>
            <person name="Liu Z."/>
            <person name="Liu W."/>
            <person name="Leng X."/>
            <person name="Peng Y."/>
            <person name="Wang N."/>
            <person name="Wang Y."/>
            <person name="Ma Z."/>
            <person name="Xu X."/>
            <person name="Zhang F."/>
            <person name="Xue H."/>
            <person name="Zhong H."/>
            <person name="Wang Y."/>
            <person name="Zhang K."/>
            <person name="Velt A."/>
            <person name="Avia K."/>
            <person name="Holtgrawe D."/>
            <person name="Grimplet J."/>
            <person name="Matus J.T."/>
            <person name="Ware D."/>
            <person name="Wu X."/>
            <person name="Wang H."/>
            <person name="Liu C."/>
            <person name="Fang Y."/>
            <person name="Rustenholz C."/>
            <person name="Cheng Z."/>
            <person name="Xiao H."/>
            <person name="Zhou Y."/>
        </authorList>
    </citation>
    <scope>NUCLEOTIDE SEQUENCE [LARGE SCALE GENOMIC DNA]</scope>
    <source>
        <strain evidence="3">cv. Pinot noir / PN40024</strain>
        <tissue evidence="2">Leaf</tissue>
    </source>
</reference>
<gene>
    <name evidence="2" type="ORF">VitviT2T_019973</name>
</gene>
<dbReference type="Proteomes" id="UP001227230">
    <property type="component" value="Chromosome 13"/>
</dbReference>
<evidence type="ECO:0000313" key="3">
    <source>
        <dbReference type="Proteomes" id="UP001227230"/>
    </source>
</evidence>
<feature type="compositionally biased region" description="Basic and acidic residues" evidence="1">
    <location>
        <begin position="32"/>
        <end position="50"/>
    </location>
</feature>
<name>A0ABY9D274_VITVI</name>
<sequence>MREVIEKFFLLSLEVRKKNRDTPLRGSTAAPSEEKKEMRKALSRKGKESAPWRSKISNRTKGKNEIGGLKYGFFVNSKVQGATTPLEGKNSCSRTLKEE</sequence>
<protein>
    <submittedName>
        <fullName evidence="2">Uncharacterized protein</fullName>
    </submittedName>
</protein>